<feature type="non-terminal residue" evidence="1">
    <location>
        <position position="1"/>
    </location>
</feature>
<organism evidence="1 2">
    <name type="scientific">Rotaria sordida</name>
    <dbReference type="NCBI Taxonomy" id="392033"/>
    <lineage>
        <taxon>Eukaryota</taxon>
        <taxon>Metazoa</taxon>
        <taxon>Spiralia</taxon>
        <taxon>Gnathifera</taxon>
        <taxon>Rotifera</taxon>
        <taxon>Eurotatoria</taxon>
        <taxon>Bdelloidea</taxon>
        <taxon>Philodinida</taxon>
        <taxon>Philodinidae</taxon>
        <taxon>Rotaria</taxon>
    </lineage>
</organism>
<dbReference type="SUPFAM" id="SSF52047">
    <property type="entry name" value="RNI-like"/>
    <property type="match status" value="1"/>
</dbReference>
<dbReference type="InterPro" id="IPR032675">
    <property type="entry name" value="LRR_dom_sf"/>
</dbReference>
<feature type="non-terminal residue" evidence="1">
    <location>
        <position position="148"/>
    </location>
</feature>
<sequence length="148" mass="17785">NISTYLTHLPKLHSLILSFTEKLEYENIPFGTIFSLSNLKYFKVTYKETNEYQPHPIYFSDYGHSSIEYLVINTYFHVESFNNLLFCFPKLRHLKIDCLRNSYHTANKINKEKPIALEYLKYVSLKLDFIDLNHIEDSFKKFFYYVNV</sequence>
<protein>
    <submittedName>
        <fullName evidence="1">Uncharacterized protein</fullName>
    </submittedName>
</protein>
<proteinExistence type="predicted"/>
<name>A0A820JTR8_9BILA</name>
<comment type="caution">
    <text evidence="1">The sequence shown here is derived from an EMBL/GenBank/DDBJ whole genome shotgun (WGS) entry which is preliminary data.</text>
</comment>
<dbReference type="AlphaFoldDB" id="A0A820JTR8"/>
<gene>
    <name evidence="1" type="ORF">OTI717_LOCUS42968</name>
</gene>
<evidence type="ECO:0000313" key="1">
    <source>
        <dbReference type="EMBL" id="CAF4331198.1"/>
    </source>
</evidence>
<dbReference type="Proteomes" id="UP000663823">
    <property type="component" value="Unassembled WGS sequence"/>
</dbReference>
<accession>A0A820JTR8</accession>
<dbReference type="Gene3D" id="3.80.10.10">
    <property type="entry name" value="Ribonuclease Inhibitor"/>
    <property type="match status" value="1"/>
</dbReference>
<dbReference type="EMBL" id="CAJOAX010056884">
    <property type="protein sequence ID" value="CAF4331198.1"/>
    <property type="molecule type" value="Genomic_DNA"/>
</dbReference>
<reference evidence="1" key="1">
    <citation type="submission" date="2021-02" db="EMBL/GenBank/DDBJ databases">
        <authorList>
            <person name="Nowell W R."/>
        </authorList>
    </citation>
    <scope>NUCLEOTIDE SEQUENCE</scope>
</reference>
<evidence type="ECO:0000313" key="2">
    <source>
        <dbReference type="Proteomes" id="UP000663823"/>
    </source>
</evidence>